<evidence type="ECO:0000256" key="1">
    <source>
        <dbReference type="SAM" id="MobiDB-lite"/>
    </source>
</evidence>
<gene>
    <name evidence="4" type="ORF">FisN_22Lh184</name>
</gene>
<dbReference type="GO" id="GO:0003755">
    <property type="term" value="F:peptidyl-prolyl cis-trans isomerase activity"/>
    <property type="evidence" value="ECO:0007669"/>
    <property type="project" value="UniProtKB-EC"/>
</dbReference>
<dbReference type="AlphaFoldDB" id="A0A1Z5JCK5"/>
<dbReference type="OrthoDB" id="30774at2759"/>
<dbReference type="PROSITE" id="PS51698">
    <property type="entry name" value="U_BOX"/>
    <property type="match status" value="1"/>
</dbReference>
<dbReference type="InterPro" id="IPR044666">
    <property type="entry name" value="Cyclophilin_A-like"/>
</dbReference>
<evidence type="ECO:0000313" key="5">
    <source>
        <dbReference type="Proteomes" id="UP000198406"/>
    </source>
</evidence>
<protein>
    <submittedName>
        <fullName evidence="4">Peptidyl-prolyl cis-trans isomerase-like 2</fullName>
        <ecNumber evidence="4">5.2.1.8</ecNumber>
    </submittedName>
</protein>
<accession>A0A1Z5JCK5</accession>
<organism evidence="4 5">
    <name type="scientific">Fistulifera solaris</name>
    <name type="common">Oleaginous diatom</name>
    <dbReference type="NCBI Taxonomy" id="1519565"/>
    <lineage>
        <taxon>Eukaryota</taxon>
        <taxon>Sar</taxon>
        <taxon>Stramenopiles</taxon>
        <taxon>Ochrophyta</taxon>
        <taxon>Bacillariophyta</taxon>
        <taxon>Bacillariophyceae</taxon>
        <taxon>Bacillariophycidae</taxon>
        <taxon>Naviculales</taxon>
        <taxon>Naviculaceae</taxon>
        <taxon>Fistulifera</taxon>
    </lineage>
</organism>
<dbReference type="PANTHER" id="PTHR45625">
    <property type="entry name" value="PEPTIDYL-PROLYL CIS-TRANS ISOMERASE-RELATED"/>
    <property type="match status" value="1"/>
</dbReference>
<dbReference type="PRINTS" id="PR00153">
    <property type="entry name" value="CSAPPISMRASE"/>
</dbReference>
<evidence type="ECO:0000259" key="2">
    <source>
        <dbReference type="PROSITE" id="PS50072"/>
    </source>
</evidence>
<dbReference type="Pfam" id="PF00160">
    <property type="entry name" value="Pro_isomerase"/>
    <property type="match status" value="1"/>
</dbReference>
<dbReference type="GO" id="GO:0000209">
    <property type="term" value="P:protein polyubiquitination"/>
    <property type="evidence" value="ECO:0007669"/>
    <property type="project" value="TreeGrafter"/>
</dbReference>
<dbReference type="SUPFAM" id="SSF50891">
    <property type="entry name" value="Cyclophilin-like"/>
    <property type="match status" value="1"/>
</dbReference>
<dbReference type="GO" id="GO:0071013">
    <property type="term" value="C:catalytic step 2 spliceosome"/>
    <property type="evidence" value="ECO:0007669"/>
    <property type="project" value="TreeGrafter"/>
</dbReference>
<sequence length="471" mass="52981">MKHRIDPVSGVPMESRDIITLNMDRDEEGRWQCPVLTKPFADHTKIIGILQPGGKEANVISYEAYHELNIKTKNYEDLISGVKFDKHKDVLVLNDPDDEELNRRRDINQFYHILHSRELQTEQNAEGNVRHSVTASRVMEKLKQQQAKEAVKSESPSNECTAHSMLYVDIDGEKVPIMASDVTGVEFTTGRVSVSLTSSASAIAHDNVQRIATVEEVLQSQFQTMRKLKKKGYVILETNMGNITLELHCDMAPRTCTNFLGLCHQHKYDDTTCHRLIKSFMVQLGKAPKGEEEESLWGEAFPDEFDERLSHNEEGVLSMANAGPGTNRRQFFITFQSCTHLDRKHSVFGKVIKGMDVVKNLETIPTDKKERPMEEIRILKTVVKTDPAEEAKQLDLERIEKIIRERRKAGSSAKSVKESKSSALDNGPAVGKYLTQKTAGKASSDEDQGAGDTSRLAPPPKKTKFGNFSGW</sequence>
<proteinExistence type="predicted"/>
<feature type="domain" description="U-box" evidence="3">
    <location>
        <begin position="1"/>
        <end position="38"/>
    </location>
</feature>
<comment type="caution">
    <text evidence="4">The sequence shown here is derived from an EMBL/GenBank/DDBJ whole genome shotgun (WGS) entry which is preliminary data.</text>
</comment>
<dbReference type="Gene3D" id="2.40.100.10">
    <property type="entry name" value="Cyclophilin-like"/>
    <property type="match status" value="1"/>
</dbReference>
<reference evidence="4 5" key="1">
    <citation type="journal article" date="2015" name="Plant Cell">
        <title>Oil accumulation by the oleaginous diatom Fistulifera solaris as revealed by the genome and transcriptome.</title>
        <authorList>
            <person name="Tanaka T."/>
            <person name="Maeda Y."/>
            <person name="Veluchamy A."/>
            <person name="Tanaka M."/>
            <person name="Abida H."/>
            <person name="Marechal E."/>
            <person name="Bowler C."/>
            <person name="Muto M."/>
            <person name="Sunaga Y."/>
            <person name="Tanaka M."/>
            <person name="Yoshino T."/>
            <person name="Taniguchi T."/>
            <person name="Fukuda Y."/>
            <person name="Nemoto M."/>
            <person name="Matsumoto M."/>
            <person name="Wong P.S."/>
            <person name="Aburatani S."/>
            <person name="Fujibuchi W."/>
        </authorList>
    </citation>
    <scope>NUCLEOTIDE SEQUENCE [LARGE SCALE GENOMIC DNA]</scope>
    <source>
        <strain evidence="4 5">JPCC DA0580</strain>
    </source>
</reference>
<dbReference type="PROSITE" id="PS50072">
    <property type="entry name" value="CSA_PPIASE_2"/>
    <property type="match status" value="1"/>
</dbReference>
<dbReference type="InterPro" id="IPR003613">
    <property type="entry name" value="Ubox_domain"/>
</dbReference>
<feature type="region of interest" description="Disordered" evidence="1">
    <location>
        <begin position="407"/>
        <end position="471"/>
    </location>
</feature>
<evidence type="ECO:0000259" key="3">
    <source>
        <dbReference type="PROSITE" id="PS51698"/>
    </source>
</evidence>
<dbReference type="FunCoup" id="A0A1Z5JCK5">
    <property type="interactions" value="745"/>
</dbReference>
<dbReference type="GO" id="GO:0061630">
    <property type="term" value="F:ubiquitin protein ligase activity"/>
    <property type="evidence" value="ECO:0007669"/>
    <property type="project" value="TreeGrafter"/>
</dbReference>
<feature type="domain" description="PPIase cyclophilin-type" evidence="2">
    <location>
        <begin position="237"/>
        <end position="383"/>
    </location>
</feature>
<dbReference type="InterPro" id="IPR002130">
    <property type="entry name" value="Cyclophilin-type_PPIase_dom"/>
</dbReference>
<evidence type="ECO:0000313" key="4">
    <source>
        <dbReference type="EMBL" id="GAX11491.1"/>
    </source>
</evidence>
<name>A0A1Z5JCK5_FISSO</name>
<keyword evidence="4" id="KW-0413">Isomerase</keyword>
<dbReference type="EMBL" id="BDSP01000041">
    <property type="protein sequence ID" value="GAX11491.1"/>
    <property type="molecule type" value="Genomic_DNA"/>
</dbReference>
<dbReference type="Proteomes" id="UP000198406">
    <property type="component" value="Unassembled WGS sequence"/>
</dbReference>
<dbReference type="PANTHER" id="PTHR45625:SF1">
    <property type="entry name" value="RING-TYPE E3 UBIQUITIN-PROTEIN LIGASE PPIL2"/>
    <property type="match status" value="1"/>
</dbReference>
<dbReference type="EC" id="5.2.1.8" evidence="4"/>
<dbReference type="InterPro" id="IPR029000">
    <property type="entry name" value="Cyclophilin-like_dom_sf"/>
</dbReference>
<dbReference type="InParanoid" id="A0A1Z5JCK5"/>
<keyword evidence="5" id="KW-1185">Reference proteome</keyword>